<protein>
    <submittedName>
        <fullName evidence="2">Membrane-bound O-acyltransferase domain-containing protein 2</fullName>
    </submittedName>
</protein>
<proteinExistence type="predicted"/>
<organism evidence="1 2">
    <name type="scientific">Rhabditophanes sp. KR3021</name>
    <dbReference type="NCBI Taxonomy" id="114890"/>
    <lineage>
        <taxon>Eukaryota</taxon>
        <taxon>Metazoa</taxon>
        <taxon>Ecdysozoa</taxon>
        <taxon>Nematoda</taxon>
        <taxon>Chromadorea</taxon>
        <taxon>Rhabditida</taxon>
        <taxon>Tylenchina</taxon>
        <taxon>Panagrolaimomorpha</taxon>
        <taxon>Strongyloidoidea</taxon>
        <taxon>Alloionematidae</taxon>
        <taxon>Rhabditophanes</taxon>
    </lineage>
</organism>
<reference evidence="2" key="1">
    <citation type="submission" date="2016-11" db="UniProtKB">
        <authorList>
            <consortium name="WormBaseParasite"/>
        </authorList>
    </citation>
    <scope>IDENTIFICATION</scope>
    <source>
        <strain evidence="2">KR3021</strain>
    </source>
</reference>
<dbReference type="WBParaSite" id="RSKR_0000254200.1">
    <property type="protein sequence ID" value="RSKR_0000254200.1"/>
    <property type="gene ID" value="RSKR_0000254200"/>
</dbReference>
<accession>A0AC35TN23</accession>
<name>A0AC35TN23_9BILA</name>
<evidence type="ECO:0000313" key="1">
    <source>
        <dbReference type="Proteomes" id="UP000095286"/>
    </source>
</evidence>
<sequence>MGYLFFLHWYKFYVLTSYSIDVTGTMMVIVQKCTTLAFSLHDGRVKKPEQLNEIQKKEAIKTPPPLMLYLSYMFMYQTVMTGPLCFYTDYKKFIEGDHLKINNGKIPTPHKSALSKLFMTIIFMTIILTMGQITPESIASSEYMAMPFLKWAAYWFIAIFVCRVQYYYVWVTADAVANVSGFGFNGYEENGNEKWDLITNVHPIKVEMAQSFKETLDNWNCTTMYWLRRVAYDRVPKNMRTVSTYLLSALWHGFFPGYYITFTGGALLTLAFRTTRRCLRWRFVGSKVQKQVYDVVSFASTKVCLAYITMPFVTMHLNPGWFLYKQVYFCVHIAALAAIFILPLIFPAEKKVVPEKEANLQKNK</sequence>
<evidence type="ECO:0000313" key="2">
    <source>
        <dbReference type="WBParaSite" id="RSKR_0000254200.1"/>
    </source>
</evidence>
<dbReference type="Proteomes" id="UP000095286">
    <property type="component" value="Unplaced"/>
</dbReference>